<keyword evidence="2" id="KW-1185">Reference proteome</keyword>
<evidence type="ECO:0000313" key="1">
    <source>
        <dbReference type="EMBL" id="CAI9583374.1"/>
    </source>
</evidence>
<comment type="caution">
    <text evidence="1">The sequence shown here is derived from an EMBL/GenBank/DDBJ whole genome shotgun (WGS) entry which is preliminary data.</text>
</comment>
<organism evidence="1 2">
    <name type="scientific">Staurois parvus</name>
    <dbReference type="NCBI Taxonomy" id="386267"/>
    <lineage>
        <taxon>Eukaryota</taxon>
        <taxon>Metazoa</taxon>
        <taxon>Chordata</taxon>
        <taxon>Craniata</taxon>
        <taxon>Vertebrata</taxon>
        <taxon>Euteleostomi</taxon>
        <taxon>Amphibia</taxon>
        <taxon>Batrachia</taxon>
        <taxon>Anura</taxon>
        <taxon>Neobatrachia</taxon>
        <taxon>Ranoidea</taxon>
        <taxon>Ranidae</taxon>
        <taxon>Staurois</taxon>
    </lineage>
</organism>
<reference evidence="1" key="1">
    <citation type="submission" date="2023-05" db="EMBL/GenBank/DDBJ databases">
        <authorList>
            <person name="Stuckert A."/>
        </authorList>
    </citation>
    <scope>NUCLEOTIDE SEQUENCE</scope>
</reference>
<accession>A0ABN9EF06</accession>
<evidence type="ECO:0000313" key="2">
    <source>
        <dbReference type="Proteomes" id="UP001162483"/>
    </source>
</evidence>
<dbReference type="Proteomes" id="UP001162483">
    <property type="component" value="Unassembled WGS sequence"/>
</dbReference>
<protein>
    <submittedName>
        <fullName evidence="1">Uncharacterized protein</fullName>
    </submittedName>
</protein>
<name>A0ABN9EF06_9NEOB</name>
<proteinExistence type="predicted"/>
<sequence length="59" mass="6633">MFVTAYTQRWMRFNHFGFNLHLGKGINHPDKYRRVLGAIKPPKGAGASLSKEPANCNTS</sequence>
<dbReference type="EMBL" id="CATNWA010015432">
    <property type="protein sequence ID" value="CAI9583374.1"/>
    <property type="molecule type" value="Genomic_DNA"/>
</dbReference>
<gene>
    <name evidence="1" type="ORF">SPARVUS_LOCUS9792680</name>
</gene>